<accession>A0A1K1Q4M8</accession>
<evidence type="ECO:0008006" key="3">
    <source>
        <dbReference type="Google" id="ProtNLM"/>
    </source>
</evidence>
<name>A0A1K1Q4M8_9FLAO</name>
<organism evidence="1 2">
    <name type="scientific">Sinomicrobium oceani</name>
    <dbReference type="NCBI Taxonomy" id="1150368"/>
    <lineage>
        <taxon>Bacteria</taxon>
        <taxon>Pseudomonadati</taxon>
        <taxon>Bacteroidota</taxon>
        <taxon>Flavobacteriia</taxon>
        <taxon>Flavobacteriales</taxon>
        <taxon>Flavobacteriaceae</taxon>
        <taxon>Sinomicrobium</taxon>
    </lineage>
</organism>
<dbReference type="EMBL" id="FPJE01000011">
    <property type="protein sequence ID" value="SFW54641.1"/>
    <property type="molecule type" value="Genomic_DNA"/>
</dbReference>
<dbReference type="STRING" id="1150368.SAMN02927921_02250"/>
<sequence>MIRKITVTGLLVLVCACKTPKKITEHRLLNDQTFLLSEISEDPDYGLTPEKPVEVGGVKEKEGPLNERRFLNALAGPEGQQISYYRAGSCCAVKSKNGFMGMAMLDNYRVSWEGASDTVSIYINMYDRGVLKAPSGFTIKK</sequence>
<gene>
    <name evidence="1" type="ORF">SAMN02927921_02250</name>
</gene>
<protein>
    <recommendedName>
        <fullName evidence="3">2-dehydro-3-deoxyphosphooctonate aldolase</fullName>
    </recommendedName>
</protein>
<keyword evidence="2" id="KW-1185">Reference proteome</keyword>
<evidence type="ECO:0000313" key="1">
    <source>
        <dbReference type="EMBL" id="SFW54641.1"/>
    </source>
</evidence>
<dbReference type="Proteomes" id="UP000182248">
    <property type="component" value="Unassembled WGS sequence"/>
</dbReference>
<proteinExistence type="predicted"/>
<dbReference type="AlphaFoldDB" id="A0A1K1Q4M8"/>
<dbReference type="PROSITE" id="PS51257">
    <property type="entry name" value="PROKAR_LIPOPROTEIN"/>
    <property type="match status" value="1"/>
</dbReference>
<dbReference type="RefSeq" id="WP_072317468.1">
    <property type="nucleotide sequence ID" value="NZ_FPJE01000011.1"/>
</dbReference>
<evidence type="ECO:0000313" key="2">
    <source>
        <dbReference type="Proteomes" id="UP000182248"/>
    </source>
</evidence>
<reference evidence="1 2" key="1">
    <citation type="submission" date="2016-11" db="EMBL/GenBank/DDBJ databases">
        <authorList>
            <person name="Jaros S."/>
            <person name="Januszkiewicz K."/>
            <person name="Wedrychowicz H."/>
        </authorList>
    </citation>
    <scope>NUCLEOTIDE SEQUENCE [LARGE SCALE GENOMIC DNA]</scope>
    <source>
        <strain evidence="1 2">CGMCC 1.12145</strain>
    </source>
</reference>